<reference evidence="1 2" key="1">
    <citation type="submission" date="2016-10" db="EMBL/GenBank/DDBJ databases">
        <authorList>
            <person name="de Groot N.N."/>
        </authorList>
    </citation>
    <scope>NUCLEOTIDE SEQUENCE [LARGE SCALE GENOMIC DNA]</scope>
    <source>
        <strain evidence="1 2">DSM 8423</strain>
    </source>
</reference>
<dbReference type="STRING" id="43775.SAMN04489760_12917"/>
<keyword evidence="2" id="KW-1185">Reference proteome</keyword>
<accession>A0A1H8A0S8</accession>
<sequence length="108" mass="12047">MRKTLKLQLPIAALTVAILTLIAVAVHYDDEPLKHFTRSFEKQKTFSSCPTLNIKTPLSMPFLGPLGMRFHVSISSCRGTLSAYFPNPLLIFFLPLFPYRGPPTAIPS</sequence>
<dbReference type="AlphaFoldDB" id="A0A1H8A0S8"/>
<name>A0A1H8A0S8_9BACT</name>
<dbReference type="Proteomes" id="UP000198744">
    <property type="component" value="Unassembled WGS sequence"/>
</dbReference>
<dbReference type="RefSeq" id="WP_093884455.1">
    <property type="nucleotide sequence ID" value="NZ_FOBS01000029.1"/>
</dbReference>
<organism evidence="1 2">
    <name type="scientific">Syntrophus gentianae</name>
    <dbReference type="NCBI Taxonomy" id="43775"/>
    <lineage>
        <taxon>Bacteria</taxon>
        <taxon>Pseudomonadati</taxon>
        <taxon>Thermodesulfobacteriota</taxon>
        <taxon>Syntrophia</taxon>
        <taxon>Syntrophales</taxon>
        <taxon>Syntrophaceae</taxon>
        <taxon>Syntrophus</taxon>
    </lineage>
</organism>
<protein>
    <submittedName>
        <fullName evidence="1">Uncharacterized protein</fullName>
    </submittedName>
</protein>
<evidence type="ECO:0000313" key="1">
    <source>
        <dbReference type="EMBL" id="SEM64133.1"/>
    </source>
</evidence>
<evidence type="ECO:0000313" key="2">
    <source>
        <dbReference type="Proteomes" id="UP000198744"/>
    </source>
</evidence>
<gene>
    <name evidence="1" type="ORF">SAMN04489760_12917</name>
</gene>
<dbReference type="EMBL" id="FOBS01000029">
    <property type="protein sequence ID" value="SEM64133.1"/>
    <property type="molecule type" value="Genomic_DNA"/>
</dbReference>
<proteinExistence type="predicted"/>